<evidence type="ECO:0000256" key="1">
    <source>
        <dbReference type="ARBA" id="ARBA00022741"/>
    </source>
</evidence>
<dbReference type="SMART" id="SM00382">
    <property type="entry name" value="AAA"/>
    <property type="match status" value="1"/>
</dbReference>
<gene>
    <name evidence="4" type="ORF">EII40_13155</name>
</gene>
<dbReference type="Proteomes" id="UP000278609">
    <property type="component" value="Unassembled WGS sequence"/>
</dbReference>
<dbReference type="Gene3D" id="3.40.50.300">
    <property type="entry name" value="P-loop containing nucleotide triphosphate hydrolases"/>
    <property type="match status" value="2"/>
</dbReference>
<protein>
    <submittedName>
        <fullName evidence="4">DUF2075 domain-containing protein</fullName>
    </submittedName>
</protein>
<dbReference type="RefSeq" id="WP_124752653.1">
    <property type="nucleotide sequence ID" value="NZ_RQYS01000085.1"/>
</dbReference>
<dbReference type="InterPro" id="IPR027417">
    <property type="entry name" value="P-loop_NTPase"/>
</dbReference>
<dbReference type="Pfam" id="PF13538">
    <property type="entry name" value="UvrD_C_2"/>
    <property type="match status" value="1"/>
</dbReference>
<dbReference type="EMBL" id="RQYS01000085">
    <property type="protein sequence ID" value="RRD57265.1"/>
    <property type="molecule type" value="Genomic_DNA"/>
</dbReference>
<dbReference type="GO" id="GO:0003678">
    <property type="term" value="F:DNA helicase activity"/>
    <property type="evidence" value="ECO:0007669"/>
    <property type="project" value="UniProtKB-ARBA"/>
</dbReference>
<dbReference type="PANTHER" id="PTHR43788">
    <property type="entry name" value="DNA2/NAM7 HELICASE FAMILY MEMBER"/>
    <property type="match status" value="1"/>
</dbReference>
<dbReference type="InterPro" id="IPR050534">
    <property type="entry name" value="Coronavir_polyprotein_1ab"/>
</dbReference>
<dbReference type="AlphaFoldDB" id="A0A3P1XFS6"/>
<feature type="domain" description="AAA+ ATPase" evidence="3">
    <location>
        <begin position="38"/>
        <end position="233"/>
    </location>
</feature>
<keyword evidence="2" id="KW-0067">ATP-binding</keyword>
<proteinExistence type="predicted"/>
<comment type="caution">
    <text evidence="4">The sequence shown here is derived from an EMBL/GenBank/DDBJ whole genome shotgun (WGS) entry which is preliminary data.</text>
</comment>
<dbReference type="GO" id="GO:0005524">
    <property type="term" value="F:ATP binding"/>
    <property type="evidence" value="ECO:0007669"/>
    <property type="project" value="UniProtKB-KW"/>
</dbReference>
<keyword evidence="1" id="KW-0547">Nucleotide-binding</keyword>
<evidence type="ECO:0000256" key="2">
    <source>
        <dbReference type="ARBA" id="ARBA00022840"/>
    </source>
</evidence>
<dbReference type="PANTHER" id="PTHR43788:SF6">
    <property type="entry name" value="DNA HELICASE B"/>
    <property type="match status" value="1"/>
</dbReference>
<name>A0A3P1XFS6_TANFO</name>
<dbReference type="InterPro" id="IPR027785">
    <property type="entry name" value="UvrD-like_helicase_C"/>
</dbReference>
<sequence length="479" mass="54481">MIHRFIFQQILNAFPYEPTAEQREAIDTLSRFLSSPAPNDVLLLKGYAGTGKTSLLGATVKALTALKQSVVLLAPTGRAAKVFSEYAGRNALTIHRKIYRQKTFSNEFTGFSLAPNLHRDTLFIIDEASMISNDDAGMASFGSGRLLDDLICYVYGGRGCKLILLGDGAQLPPVSQSESPAMNADYLRGYSLDVRECSLTQVVRQDKDSGILFNATLIRDSLRRQQIDRYPILRIAGCQDIRKVSGEELIEELASAYSRDGADETIVICRSNKRATLYNNGIRNRILYREEEISTGDRLMVVRNNYFWTSSYKEMDFIANGEMVEVLRVRRTIEMYGFRFCDVSLRFQDYDLEIELRILLDTLQSDTPALPKEQSDRLFYSVLDDYADEPTKAAKIKKLKVDPYYNAVQVKYAYAVTCHKAQGGQWRNVFLDIGYMTKEMLGEDFYRWLYTAFTRATHRLYLVNLPKEFEEEGGIVING</sequence>
<evidence type="ECO:0000313" key="4">
    <source>
        <dbReference type="EMBL" id="RRD57265.1"/>
    </source>
</evidence>
<dbReference type="Pfam" id="PF13604">
    <property type="entry name" value="AAA_30"/>
    <property type="match status" value="1"/>
</dbReference>
<accession>A0A3P1XFS6</accession>
<reference evidence="4 5" key="1">
    <citation type="submission" date="2018-11" db="EMBL/GenBank/DDBJ databases">
        <title>Genomes From Bacteria Associated with the Canine Oral Cavity: a Test Case for Automated Genome-Based Taxonomic Assignment.</title>
        <authorList>
            <person name="Coil D.A."/>
            <person name="Jospin G."/>
            <person name="Darling A.E."/>
            <person name="Wallis C."/>
            <person name="Davis I.J."/>
            <person name="Harris S."/>
            <person name="Eisen J.A."/>
            <person name="Holcombe L.J."/>
            <person name="O'Flynn C."/>
        </authorList>
    </citation>
    <scope>NUCLEOTIDE SEQUENCE [LARGE SCALE GENOMIC DNA]</scope>
    <source>
        <strain evidence="4 5">OH2617_COT-023</strain>
    </source>
</reference>
<dbReference type="OrthoDB" id="9803432at2"/>
<dbReference type="SUPFAM" id="SSF52540">
    <property type="entry name" value="P-loop containing nucleoside triphosphate hydrolases"/>
    <property type="match status" value="1"/>
</dbReference>
<dbReference type="CDD" id="cd18809">
    <property type="entry name" value="SF1_C_RecD"/>
    <property type="match status" value="1"/>
</dbReference>
<evidence type="ECO:0000259" key="3">
    <source>
        <dbReference type="SMART" id="SM00382"/>
    </source>
</evidence>
<dbReference type="CDD" id="cd17933">
    <property type="entry name" value="DEXSc_RecD-like"/>
    <property type="match status" value="1"/>
</dbReference>
<evidence type="ECO:0000313" key="5">
    <source>
        <dbReference type="Proteomes" id="UP000278609"/>
    </source>
</evidence>
<dbReference type="InterPro" id="IPR003593">
    <property type="entry name" value="AAA+_ATPase"/>
</dbReference>
<organism evidence="4 5">
    <name type="scientific">Tannerella forsythia</name>
    <name type="common">Bacteroides forsythus</name>
    <dbReference type="NCBI Taxonomy" id="28112"/>
    <lineage>
        <taxon>Bacteria</taxon>
        <taxon>Pseudomonadati</taxon>
        <taxon>Bacteroidota</taxon>
        <taxon>Bacteroidia</taxon>
        <taxon>Bacteroidales</taxon>
        <taxon>Tannerellaceae</taxon>
        <taxon>Tannerella</taxon>
    </lineage>
</organism>